<accession>A0A484KQQ4</accession>
<keyword evidence="9" id="KW-1185">Reference proteome</keyword>
<organism evidence="8 9">
    <name type="scientific">Cuscuta campestris</name>
    <dbReference type="NCBI Taxonomy" id="132261"/>
    <lineage>
        <taxon>Eukaryota</taxon>
        <taxon>Viridiplantae</taxon>
        <taxon>Streptophyta</taxon>
        <taxon>Embryophyta</taxon>
        <taxon>Tracheophyta</taxon>
        <taxon>Spermatophyta</taxon>
        <taxon>Magnoliopsida</taxon>
        <taxon>eudicotyledons</taxon>
        <taxon>Gunneridae</taxon>
        <taxon>Pentapetalae</taxon>
        <taxon>asterids</taxon>
        <taxon>lamiids</taxon>
        <taxon>Solanales</taxon>
        <taxon>Convolvulaceae</taxon>
        <taxon>Cuscuteae</taxon>
        <taxon>Cuscuta</taxon>
        <taxon>Cuscuta subgen. Grammica</taxon>
        <taxon>Cuscuta sect. Cleistogrammica</taxon>
    </lineage>
</organism>
<gene>
    <name evidence="8" type="ORF">CCAM_LOCUS9446</name>
</gene>
<dbReference type="PANTHER" id="PTHR32096:SF80">
    <property type="entry name" value="WRKY TRANSCRIPTION FACTOR 27-RELATED"/>
    <property type="match status" value="1"/>
</dbReference>
<keyword evidence="3" id="KW-0238">DNA-binding</keyword>
<dbReference type="InterPro" id="IPR044810">
    <property type="entry name" value="WRKY_plant"/>
</dbReference>
<dbReference type="Proteomes" id="UP000595140">
    <property type="component" value="Unassembled WGS sequence"/>
</dbReference>
<sequence>MGRECIEEDKKKKNNNWGLQAIVHPQPPPMATTTTTTTTHDDLFFHNPNNNFFDVSQVTTFGGGDDDVFVGFSSSNDALLEELYKPFYHHHMPNSSPSIYLSTREHEPEDRDDSGDHKMKGCYDESSPPKTPKSSPKYKKRNRKNEHNRVVIEVEAEELCKDKWAWRKYGQKPIKGSPYPRSYYRCSSSKGCLARKQVERSNSKAGTRFVVTYTAEHSHSQPTRRNSLAGTIRNKFIILPPPPPPAPTAAASSSSSNATTAAATPPRLPIPPSVSDPLSSSKMEPERVKMEENVGEDFFAGLEDLEGLLSQVVESPLTIVCPSTILSSRSVGASDKGFRLS</sequence>
<evidence type="ECO:0000313" key="8">
    <source>
        <dbReference type="EMBL" id="VFQ67670.1"/>
    </source>
</evidence>
<evidence type="ECO:0000256" key="2">
    <source>
        <dbReference type="ARBA" id="ARBA00023015"/>
    </source>
</evidence>
<dbReference type="Pfam" id="PF03106">
    <property type="entry name" value="WRKY"/>
    <property type="match status" value="1"/>
</dbReference>
<dbReference type="GO" id="GO:0000976">
    <property type="term" value="F:transcription cis-regulatory region binding"/>
    <property type="evidence" value="ECO:0007669"/>
    <property type="project" value="TreeGrafter"/>
</dbReference>
<dbReference type="SUPFAM" id="SSF118290">
    <property type="entry name" value="WRKY DNA-binding domain"/>
    <property type="match status" value="1"/>
</dbReference>
<feature type="compositionally biased region" description="Low complexity" evidence="6">
    <location>
        <begin position="248"/>
        <end position="265"/>
    </location>
</feature>
<evidence type="ECO:0000256" key="1">
    <source>
        <dbReference type="ARBA" id="ARBA00004123"/>
    </source>
</evidence>
<evidence type="ECO:0000259" key="7">
    <source>
        <dbReference type="PROSITE" id="PS50811"/>
    </source>
</evidence>
<dbReference type="GO" id="GO:0003700">
    <property type="term" value="F:DNA-binding transcription factor activity"/>
    <property type="evidence" value="ECO:0007669"/>
    <property type="project" value="InterPro"/>
</dbReference>
<dbReference type="PROSITE" id="PS50811">
    <property type="entry name" value="WRKY"/>
    <property type="match status" value="1"/>
</dbReference>
<dbReference type="Gene3D" id="2.20.25.80">
    <property type="entry name" value="WRKY domain"/>
    <property type="match status" value="1"/>
</dbReference>
<dbReference type="GO" id="GO:0005634">
    <property type="term" value="C:nucleus"/>
    <property type="evidence" value="ECO:0007669"/>
    <property type="project" value="UniProtKB-SubCell"/>
</dbReference>
<keyword evidence="4" id="KW-0804">Transcription</keyword>
<feature type="region of interest" description="Disordered" evidence="6">
    <location>
        <begin position="239"/>
        <end position="288"/>
    </location>
</feature>
<feature type="region of interest" description="Disordered" evidence="6">
    <location>
        <begin position="98"/>
        <end position="145"/>
    </location>
</feature>
<name>A0A484KQQ4_9ASTE</name>
<evidence type="ECO:0000256" key="5">
    <source>
        <dbReference type="ARBA" id="ARBA00023242"/>
    </source>
</evidence>
<dbReference type="OrthoDB" id="1077642at2759"/>
<feature type="region of interest" description="Disordered" evidence="6">
    <location>
        <begin position="1"/>
        <end position="35"/>
    </location>
</feature>
<evidence type="ECO:0000256" key="3">
    <source>
        <dbReference type="ARBA" id="ARBA00023125"/>
    </source>
</evidence>
<dbReference type="PANTHER" id="PTHR32096">
    <property type="entry name" value="WRKY TRANSCRIPTION FACTOR 30-RELATED-RELATED"/>
    <property type="match status" value="1"/>
</dbReference>
<dbReference type="AlphaFoldDB" id="A0A484KQQ4"/>
<protein>
    <recommendedName>
        <fullName evidence="7">WRKY domain-containing protein</fullName>
    </recommendedName>
</protein>
<evidence type="ECO:0000256" key="6">
    <source>
        <dbReference type="SAM" id="MobiDB-lite"/>
    </source>
</evidence>
<evidence type="ECO:0000256" key="4">
    <source>
        <dbReference type="ARBA" id="ARBA00023163"/>
    </source>
</evidence>
<feature type="compositionally biased region" description="Low complexity" evidence="6">
    <location>
        <begin position="126"/>
        <end position="135"/>
    </location>
</feature>
<feature type="compositionally biased region" description="Basic and acidic residues" evidence="6">
    <location>
        <begin position="103"/>
        <end position="123"/>
    </location>
</feature>
<dbReference type="EMBL" id="OOIL02000635">
    <property type="protein sequence ID" value="VFQ67670.1"/>
    <property type="molecule type" value="Genomic_DNA"/>
</dbReference>
<keyword evidence="2" id="KW-0805">Transcription regulation</keyword>
<comment type="subcellular location">
    <subcellularLocation>
        <location evidence="1">Nucleus</location>
    </subcellularLocation>
</comment>
<dbReference type="SMART" id="SM00774">
    <property type="entry name" value="WRKY"/>
    <property type="match status" value="1"/>
</dbReference>
<proteinExistence type="predicted"/>
<evidence type="ECO:0000313" key="9">
    <source>
        <dbReference type="Proteomes" id="UP000595140"/>
    </source>
</evidence>
<feature type="compositionally biased region" description="Basic and acidic residues" evidence="6">
    <location>
        <begin position="1"/>
        <end position="11"/>
    </location>
</feature>
<reference evidence="8 9" key="1">
    <citation type="submission" date="2018-04" db="EMBL/GenBank/DDBJ databases">
        <authorList>
            <person name="Vogel A."/>
        </authorList>
    </citation>
    <scope>NUCLEOTIDE SEQUENCE [LARGE SCALE GENOMIC DNA]</scope>
</reference>
<dbReference type="InterPro" id="IPR036576">
    <property type="entry name" value="WRKY_dom_sf"/>
</dbReference>
<feature type="domain" description="WRKY" evidence="7">
    <location>
        <begin position="155"/>
        <end position="222"/>
    </location>
</feature>
<keyword evidence="5" id="KW-0539">Nucleus</keyword>
<dbReference type="InterPro" id="IPR003657">
    <property type="entry name" value="WRKY_dom"/>
</dbReference>